<dbReference type="SUPFAM" id="SSF54277">
    <property type="entry name" value="CAD &amp; PB1 domains"/>
    <property type="match status" value="1"/>
</dbReference>
<organism evidence="19 20">
    <name type="scientific">Neovison vison</name>
    <name type="common">American mink</name>
    <name type="synonym">Mustela vison</name>
    <dbReference type="NCBI Taxonomy" id="452646"/>
    <lineage>
        <taxon>Eukaryota</taxon>
        <taxon>Metazoa</taxon>
        <taxon>Chordata</taxon>
        <taxon>Craniata</taxon>
        <taxon>Vertebrata</taxon>
        <taxon>Euteleostomi</taxon>
        <taxon>Mammalia</taxon>
        <taxon>Eutheria</taxon>
        <taxon>Laurasiatheria</taxon>
        <taxon>Carnivora</taxon>
        <taxon>Caniformia</taxon>
        <taxon>Musteloidea</taxon>
        <taxon>Mustelidae</taxon>
        <taxon>Mustelinae</taxon>
        <taxon>Neogale</taxon>
    </lineage>
</organism>
<evidence type="ECO:0000256" key="7">
    <source>
        <dbReference type="ARBA" id="ARBA00022824"/>
    </source>
</evidence>
<evidence type="ECO:0000256" key="5">
    <source>
        <dbReference type="ARBA" id="ARBA00022677"/>
    </source>
</evidence>
<evidence type="ECO:0000256" key="12">
    <source>
        <dbReference type="ARBA" id="ARBA00060878"/>
    </source>
</evidence>
<dbReference type="Gene3D" id="3.10.20.10">
    <property type="match status" value="1"/>
</dbReference>
<evidence type="ECO:0000256" key="11">
    <source>
        <dbReference type="ARBA" id="ARBA00046287"/>
    </source>
</evidence>
<feature type="compositionally biased region" description="Low complexity" evidence="17">
    <location>
        <begin position="29"/>
        <end position="42"/>
    </location>
</feature>
<evidence type="ECO:0000256" key="9">
    <source>
        <dbReference type="ARBA" id="ARBA00023136"/>
    </source>
</evidence>
<evidence type="ECO:0000256" key="8">
    <source>
        <dbReference type="ARBA" id="ARBA00023034"/>
    </source>
</evidence>
<feature type="region of interest" description="Disordered" evidence="17">
    <location>
        <begin position="153"/>
        <end position="243"/>
    </location>
</feature>
<evidence type="ECO:0000256" key="4">
    <source>
        <dbReference type="ARBA" id="ARBA00022553"/>
    </source>
</evidence>
<evidence type="ECO:0000256" key="10">
    <source>
        <dbReference type="ARBA" id="ARBA00023329"/>
    </source>
</evidence>
<accession>A0A8C7A708</accession>
<evidence type="ECO:0000256" key="17">
    <source>
        <dbReference type="SAM" id="MobiDB-lite"/>
    </source>
</evidence>
<dbReference type="GO" id="GO:0005789">
    <property type="term" value="C:endoplasmic reticulum membrane"/>
    <property type="evidence" value="ECO:0007669"/>
    <property type="project" value="UniProtKB-SubCell"/>
</dbReference>
<feature type="compositionally biased region" description="Basic and acidic residues" evidence="17">
    <location>
        <begin position="158"/>
        <end position="171"/>
    </location>
</feature>
<comment type="subunit">
    <text evidence="13">Interacts with DFFA. Interacts with DFFB; inhibited by DFFB. Interacts with APOB. Interacts with PREB/SEC12; facilitating loading of SCAP-SREBP into COPII vesicles.</text>
</comment>
<feature type="domain" description="CIDE-N" evidence="18">
    <location>
        <begin position="293"/>
        <end position="369"/>
    </location>
</feature>
<keyword evidence="10" id="KW-0968">Cytoplasmic vesicle</keyword>
<keyword evidence="20" id="KW-1185">Reference proteome</keyword>
<sequence length="480" mass="52730">MVGGPQQAEGEHDGADQPAHPSPMPPSAPAGAPQPRQRQAVATKHQPEGEHEGGERLQAQVGGGMGRRRVAQLAHAVSPQVAVDGSRRGEQQRGQPDGQQQAAGQGRAAQPGRQERPGDGQAALQAEQAGEQHAGVHAERARVVHGLAARLAQRPRLARQEGHEERREQQHRAVRQRQVQHERGSQRPPPCRPPAHQAPHDEAVAGQPQQRRQQQEGRACDPRGLPAQQRLIPWGPSTAKNHGAQKSLGEATLLLLPSTMEYLSALNPSGLLRSVSSMGSEFGRKVWTSASPPQRPFRVCDHKRTTRKGLTAATRQELLDKALEALLLSGMLALVLEEDGTAVESEDFFQLLEDDTCLMVLECGQNWSPSRSGMRSYGLGREKPKHSKDIARITFDVYKQNPRDLFGSLNIKATFYGLYSMSCDFQGLGPKKVLRELLRWTSALLQGLGHMLLGIASSLRHVVEGAEQWHWQRQGRLHPY</sequence>
<evidence type="ECO:0000256" key="16">
    <source>
        <dbReference type="PROSITE-ProRule" id="PRU00447"/>
    </source>
</evidence>
<dbReference type="Proteomes" id="UP000694425">
    <property type="component" value="Unplaced"/>
</dbReference>
<evidence type="ECO:0000256" key="15">
    <source>
        <dbReference type="ARBA" id="ARBA00082104"/>
    </source>
</evidence>
<feature type="compositionally biased region" description="Low complexity" evidence="17">
    <location>
        <begin position="119"/>
        <end position="133"/>
    </location>
</feature>
<dbReference type="SMART" id="SM00266">
    <property type="entry name" value="CAD"/>
    <property type="match status" value="1"/>
</dbReference>
<keyword evidence="9" id="KW-0472">Membrane</keyword>
<keyword evidence="5" id="KW-0551">Lipid droplet</keyword>
<feature type="region of interest" description="Disordered" evidence="17">
    <location>
        <begin position="1"/>
        <end position="141"/>
    </location>
</feature>
<feature type="compositionally biased region" description="Low complexity" evidence="17">
    <location>
        <begin position="92"/>
        <end position="112"/>
    </location>
</feature>
<dbReference type="Pfam" id="PF02017">
    <property type="entry name" value="CIDE-N"/>
    <property type="match status" value="1"/>
</dbReference>
<reference evidence="19" key="2">
    <citation type="submission" date="2025-09" db="UniProtKB">
        <authorList>
            <consortium name="Ensembl"/>
        </authorList>
    </citation>
    <scope>IDENTIFICATION</scope>
</reference>
<keyword evidence="4" id="KW-0597">Phosphoprotein</keyword>
<keyword evidence="6 16" id="KW-0053">Apoptosis</keyword>
<evidence type="ECO:0000256" key="14">
    <source>
        <dbReference type="ARBA" id="ARBA00067118"/>
    </source>
</evidence>
<evidence type="ECO:0000256" key="6">
    <source>
        <dbReference type="ARBA" id="ARBA00022703"/>
    </source>
</evidence>
<comment type="subcellular location">
    <subcellularLocation>
        <location evidence="11">Cytoplasmic vesicle</location>
        <location evidence="11">COPI-coated vesicle</location>
    </subcellularLocation>
    <subcellularLocation>
        <location evidence="1">Endoplasmic reticulum membrane</location>
        <topology evidence="1">Peripheral membrane protein</topology>
        <orientation evidence="1">Cytoplasmic side</orientation>
    </subcellularLocation>
    <subcellularLocation>
        <location evidence="3">Golgi apparatus</location>
    </subcellularLocation>
    <subcellularLocation>
        <location evidence="2">Lipid droplet</location>
    </subcellularLocation>
</comment>
<dbReference type="GO" id="GO:0042981">
    <property type="term" value="P:regulation of apoptotic process"/>
    <property type="evidence" value="ECO:0007669"/>
    <property type="project" value="TreeGrafter"/>
</dbReference>
<dbReference type="GO" id="GO:0030137">
    <property type="term" value="C:COPI-coated vesicle"/>
    <property type="evidence" value="ECO:0007669"/>
    <property type="project" value="UniProtKB-SubCell"/>
</dbReference>
<evidence type="ECO:0000256" key="1">
    <source>
        <dbReference type="ARBA" id="ARBA00004397"/>
    </source>
</evidence>
<name>A0A8C7A708_NEOVI</name>
<dbReference type="GeneTree" id="ENSGT00390000018596"/>
<dbReference type="PANTHER" id="PTHR12306">
    <property type="entry name" value="CELL DEATH ACTIVATOR CIDE"/>
    <property type="match status" value="1"/>
</dbReference>
<protein>
    <recommendedName>
        <fullName evidence="14">Lipid transferase CIDEB</fullName>
    </recommendedName>
    <alternativeName>
        <fullName evidence="15">Cell death-inducing DFFA-like effector B</fullName>
    </alternativeName>
</protein>
<dbReference type="AlphaFoldDB" id="A0A8C7A708"/>
<evidence type="ECO:0000313" key="20">
    <source>
        <dbReference type="Proteomes" id="UP000694425"/>
    </source>
</evidence>
<keyword evidence="7" id="KW-0256">Endoplasmic reticulum</keyword>
<evidence type="ECO:0000313" key="19">
    <source>
        <dbReference type="Ensembl" id="ENSNVIP00000000956.1"/>
    </source>
</evidence>
<evidence type="ECO:0000259" key="18">
    <source>
        <dbReference type="PROSITE" id="PS51135"/>
    </source>
</evidence>
<dbReference type="PANTHER" id="PTHR12306:SF10">
    <property type="entry name" value="LIPID TRANSFERASE CIDEB"/>
    <property type="match status" value="1"/>
</dbReference>
<dbReference type="PROSITE" id="PS51135">
    <property type="entry name" value="CIDE_N"/>
    <property type="match status" value="1"/>
</dbReference>
<dbReference type="GO" id="GO:0160077">
    <property type="term" value="P:lipid droplet fusion"/>
    <property type="evidence" value="ECO:0007669"/>
    <property type="project" value="UniProtKB-ARBA"/>
</dbReference>
<evidence type="ECO:0000256" key="13">
    <source>
        <dbReference type="ARBA" id="ARBA00063605"/>
    </source>
</evidence>
<proteinExistence type="inferred from homology"/>
<dbReference type="FunFam" id="3.10.20.10:FF:000005">
    <property type="entry name" value="Cell death activator CIDE-B"/>
    <property type="match status" value="1"/>
</dbReference>
<comment type="similarity">
    <text evidence="12">Belongs to the CIDE family.</text>
</comment>
<dbReference type="GO" id="GO:0005794">
    <property type="term" value="C:Golgi apparatus"/>
    <property type="evidence" value="ECO:0007669"/>
    <property type="project" value="UniProtKB-SubCell"/>
</dbReference>
<dbReference type="InterPro" id="IPR003508">
    <property type="entry name" value="CIDE-N_dom"/>
</dbReference>
<keyword evidence="8" id="KW-0333">Golgi apparatus</keyword>
<evidence type="ECO:0000256" key="3">
    <source>
        <dbReference type="ARBA" id="ARBA00004555"/>
    </source>
</evidence>
<evidence type="ECO:0000256" key="2">
    <source>
        <dbReference type="ARBA" id="ARBA00004502"/>
    </source>
</evidence>
<reference evidence="19" key="1">
    <citation type="submission" date="2025-08" db="UniProtKB">
        <authorList>
            <consortium name="Ensembl"/>
        </authorList>
    </citation>
    <scope>IDENTIFICATION</scope>
</reference>
<feature type="compositionally biased region" description="Basic and acidic residues" evidence="17">
    <location>
        <begin position="45"/>
        <end position="55"/>
    </location>
</feature>
<dbReference type="GO" id="GO:0006915">
    <property type="term" value="P:apoptotic process"/>
    <property type="evidence" value="ECO:0007669"/>
    <property type="project" value="UniProtKB-UniRule"/>
</dbReference>
<dbReference type="GO" id="GO:0005811">
    <property type="term" value="C:lipid droplet"/>
    <property type="evidence" value="ECO:0007669"/>
    <property type="project" value="UniProtKB-SubCell"/>
</dbReference>
<dbReference type="Ensembl" id="ENSNVIT00000001128.1">
    <property type="protein sequence ID" value="ENSNVIP00000000956.1"/>
    <property type="gene ID" value="ENSNVIG00000000802.1"/>
</dbReference>